<feature type="modified residue" description="N6-(pyridoxal phosphate)lysine" evidence="4">
    <location>
        <position position="31"/>
    </location>
</feature>
<dbReference type="OrthoDB" id="2986620at2"/>
<evidence type="ECO:0000313" key="7">
    <source>
        <dbReference type="Proteomes" id="UP000317638"/>
    </source>
</evidence>
<dbReference type="Gene3D" id="2.40.37.10">
    <property type="entry name" value="Lyase, Ornithine Decarboxylase, Chain A, domain 1"/>
    <property type="match status" value="1"/>
</dbReference>
<dbReference type="Proteomes" id="UP000317638">
    <property type="component" value="Unassembled WGS sequence"/>
</dbReference>
<dbReference type="InterPro" id="IPR000821">
    <property type="entry name" value="Ala_racemase"/>
</dbReference>
<evidence type="ECO:0000313" key="6">
    <source>
        <dbReference type="EMBL" id="TRY18094.1"/>
    </source>
</evidence>
<gene>
    <name evidence="6" type="ORF">FOJ82_08530</name>
</gene>
<dbReference type="EMBL" id="VKKG01000003">
    <property type="protein sequence ID" value="TRY18094.1"/>
    <property type="molecule type" value="Genomic_DNA"/>
</dbReference>
<evidence type="ECO:0000256" key="2">
    <source>
        <dbReference type="ARBA" id="ARBA00022898"/>
    </source>
</evidence>
<dbReference type="SUPFAM" id="SSF51419">
    <property type="entry name" value="PLP-binding barrel"/>
    <property type="match status" value="1"/>
</dbReference>
<comment type="cofactor">
    <cofactor evidence="1 4">
        <name>pyridoxal 5'-phosphate</name>
        <dbReference type="ChEBI" id="CHEBI:597326"/>
    </cofactor>
</comment>
<feature type="domain" description="Alanine racemase N-terminal" evidence="5">
    <location>
        <begin position="7"/>
        <end position="160"/>
    </location>
</feature>
<dbReference type="PRINTS" id="PR00992">
    <property type="entry name" value="ALARACEMASE"/>
</dbReference>
<dbReference type="InterPro" id="IPR009006">
    <property type="entry name" value="Ala_racemase/Decarboxylase_C"/>
</dbReference>
<name>A0A553K070_9ACTN</name>
<dbReference type="PANTHER" id="PTHR30511">
    <property type="entry name" value="ALANINE RACEMASE"/>
    <property type="match status" value="1"/>
</dbReference>
<dbReference type="PANTHER" id="PTHR30511:SF0">
    <property type="entry name" value="ALANINE RACEMASE, CATABOLIC-RELATED"/>
    <property type="match status" value="1"/>
</dbReference>
<accession>A0A553K070</accession>
<keyword evidence="2 4" id="KW-0663">Pyridoxal phosphate</keyword>
<evidence type="ECO:0000256" key="1">
    <source>
        <dbReference type="ARBA" id="ARBA00001933"/>
    </source>
</evidence>
<dbReference type="RefSeq" id="WP_143938070.1">
    <property type="nucleotide sequence ID" value="NZ_VKKG01000003.1"/>
</dbReference>
<evidence type="ECO:0000259" key="5">
    <source>
        <dbReference type="Pfam" id="PF01168"/>
    </source>
</evidence>
<dbReference type="AlphaFoldDB" id="A0A553K070"/>
<dbReference type="InterPro" id="IPR001608">
    <property type="entry name" value="Ala_racemase_N"/>
</dbReference>
<dbReference type="GO" id="GO:0030170">
    <property type="term" value="F:pyridoxal phosphate binding"/>
    <property type="evidence" value="ECO:0007669"/>
    <property type="project" value="TreeGrafter"/>
</dbReference>
<dbReference type="GO" id="GO:0005829">
    <property type="term" value="C:cytosol"/>
    <property type="evidence" value="ECO:0007669"/>
    <property type="project" value="TreeGrafter"/>
</dbReference>
<dbReference type="GO" id="GO:0006522">
    <property type="term" value="P:alanine metabolic process"/>
    <property type="evidence" value="ECO:0007669"/>
    <property type="project" value="InterPro"/>
</dbReference>
<organism evidence="6 7">
    <name type="scientific">Tessaracoccus rhinocerotis</name>
    <dbReference type="NCBI Taxonomy" id="1689449"/>
    <lineage>
        <taxon>Bacteria</taxon>
        <taxon>Bacillati</taxon>
        <taxon>Actinomycetota</taxon>
        <taxon>Actinomycetes</taxon>
        <taxon>Propionibacteriales</taxon>
        <taxon>Propionibacteriaceae</taxon>
        <taxon>Tessaracoccus</taxon>
    </lineage>
</organism>
<protein>
    <submittedName>
        <fullName evidence="6">Alanine racemase</fullName>
    </submittedName>
</protein>
<dbReference type="InterPro" id="IPR029066">
    <property type="entry name" value="PLP-binding_barrel"/>
</dbReference>
<evidence type="ECO:0000256" key="3">
    <source>
        <dbReference type="ARBA" id="ARBA00023235"/>
    </source>
</evidence>
<dbReference type="GO" id="GO:0008784">
    <property type="term" value="F:alanine racemase activity"/>
    <property type="evidence" value="ECO:0007669"/>
    <property type="project" value="InterPro"/>
</dbReference>
<dbReference type="Pfam" id="PF01168">
    <property type="entry name" value="Ala_racemase_N"/>
    <property type="match status" value="1"/>
</dbReference>
<keyword evidence="3" id="KW-0413">Isomerase</keyword>
<sequence>MTLRLNVDADAWRSHHRSLLEQVPGLVPVAKGNGYGFGLENCAREAVALGVDAIAVGTAHEVLPVRLAGWSRDVVVLNPWRPADPLATSLLEDEHVISTVSRTRDLDQLRQSHQRARIILELDTTMHRHGLRAADLDHVVTAGLALEGWAVHLPANGSLEEATALARAALAHQHAPVWVSHLSVADYAAFSTEMPVETRMRVGTRLWLGAPEVLATTATVLDVHPVKRGDRLGYHQARAPRDGFIVVTSGGTAHGIALAAPVPQRSLRQRINTIADGVMRAAGNALSPFTVGGRKRPFAEPPHMHSSMLFVAGRRPRVEVGDEVPVTCRMTTTRFDEVVLGQR</sequence>
<keyword evidence="7" id="KW-1185">Reference proteome</keyword>
<proteinExistence type="predicted"/>
<comment type="caution">
    <text evidence="6">The sequence shown here is derived from an EMBL/GenBank/DDBJ whole genome shotgun (WGS) entry which is preliminary data.</text>
</comment>
<reference evidence="6 7" key="1">
    <citation type="submission" date="2019-07" db="EMBL/GenBank/DDBJ databases">
        <authorList>
            <person name="Zhou L.-Y."/>
        </authorList>
    </citation>
    <scope>NUCLEOTIDE SEQUENCE [LARGE SCALE GENOMIC DNA]</scope>
    <source>
        <strain evidence="6 7">YIM 101269</strain>
    </source>
</reference>
<evidence type="ECO:0000256" key="4">
    <source>
        <dbReference type="PIRSR" id="PIRSR600821-50"/>
    </source>
</evidence>
<dbReference type="Gene3D" id="3.20.20.10">
    <property type="entry name" value="Alanine racemase"/>
    <property type="match status" value="1"/>
</dbReference>